<name>A0A8J4CC77_9CHLO</name>
<keyword evidence="2" id="KW-0479">Metal-binding</keyword>
<dbReference type="EMBL" id="BNCQ01000012">
    <property type="protein sequence ID" value="GIM02714.1"/>
    <property type="molecule type" value="Genomic_DNA"/>
</dbReference>
<evidence type="ECO:0000313" key="9">
    <source>
        <dbReference type="Proteomes" id="UP000722791"/>
    </source>
</evidence>
<evidence type="ECO:0000256" key="4">
    <source>
        <dbReference type="ARBA" id="ARBA00022833"/>
    </source>
</evidence>
<dbReference type="GO" id="GO:0006146">
    <property type="term" value="P:adenine catabolic process"/>
    <property type="evidence" value="ECO:0007669"/>
    <property type="project" value="InterPro"/>
</dbReference>
<feature type="signal peptide" evidence="7">
    <location>
        <begin position="1"/>
        <end position="16"/>
    </location>
</feature>
<feature type="chain" id="PRO_5043445262" evidence="7">
    <location>
        <begin position="17"/>
        <end position="408"/>
    </location>
</feature>
<comment type="cofactor">
    <cofactor evidence="1">
        <name>Zn(2+)</name>
        <dbReference type="ChEBI" id="CHEBI:29105"/>
    </cofactor>
</comment>
<accession>A0A8J4CC77</accession>
<feature type="region of interest" description="Disordered" evidence="6">
    <location>
        <begin position="382"/>
        <end position="408"/>
    </location>
</feature>
<organism evidence="8 9">
    <name type="scientific">Volvox reticuliferus</name>
    <dbReference type="NCBI Taxonomy" id="1737510"/>
    <lineage>
        <taxon>Eukaryota</taxon>
        <taxon>Viridiplantae</taxon>
        <taxon>Chlorophyta</taxon>
        <taxon>core chlorophytes</taxon>
        <taxon>Chlorophyceae</taxon>
        <taxon>CS clade</taxon>
        <taxon>Chlamydomonadales</taxon>
        <taxon>Volvocaceae</taxon>
        <taxon>Volvox</taxon>
    </lineage>
</organism>
<evidence type="ECO:0000256" key="7">
    <source>
        <dbReference type="SAM" id="SignalP"/>
    </source>
</evidence>
<comment type="caution">
    <text evidence="8">The sequence shown here is derived from an EMBL/GenBank/DDBJ whole genome shotgun (WGS) entry which is preliminary data.</text>
</comment>
<evidence type="ECO:0000256" key="1">
    <source>
        <dbReference type="ARBA" id="ARBA00001947"/>
    </source>
</evidence>
<dbReference type="Proteomes" id="UP000722791">
    <property type="component" value="Unassembled WGS sequence"/>
</dbReference>
<dbReference type="InterPro" id="IPR006330">
    <property type="entry name" value="Ado/ade_deaminase"/>
</dbReference>
<dbReference type="PANTHER" id="PTHR43114:SF6">
    <property type="entry name" value="ADENINE DEAMINASE"/>
    <property type="match status" value="1"/>
</dbReference>
<dbReference type="AlphaFoldDB" id="A0A8J4CC77"/>
<dbReference type="GO" id="GO:0046872">
    <property type="term" value="F:metal ion binding"/>
    <property type="evidence" value="ECO:0007669"/>
    <property type="project" value="UniProtKB-KW"/>
</dbReference>
<dbReference type="GO" id="GO:0005829">
    <property type="term" value="C:cytosol"/>
    <property type="evidence" value="ECO:0007669"/>
    <property type="project" value="TreeGrafter"/>
</dbReference>
<dbReference type="Gene3D" id="3.20.20.140">
    <property type="entry name" value="Metal-dependent hydrolases"/>
    <property type="match status" value="1"/>
</dbReference>
<dbReference type="GO" id="GO:0000034">
    <property type="term" value="F:adenine deaminase activity"/>
    <property type="evidence" value="ECO:0007669"/>
    <property type="project" value="InterPro"/>
</dbReference>
<dbReference type="OrthoDB" id="272271at2759"/>
<gene>
    <name evidence="8" type="ORF">Vretimale_7546</name>
</gene>
<dbReference type="SUPFAM" id="SSF51556">
    <property type="entry name" value="Metallo-dependent hydrolases"/>
    <property type="match status" value="1"/>
</dbReference>
<keyword evidence="4" id="KW-0862">Zinc</keyword>
<keyword evidence="5" id="KW-0546">Nucleotide metabolism</keyword>
<evidence type="ECO:0000256" key="6">
    <source>
        <dbReference type="SAM" id="MobiDB-lite"/>
    </source>
</evidence>
<dbReference type="InterPro" id="IPR032466">
    <property type="entry name" value="Metal_Hydrolase"/>
</dbReference>
<keyword evidence="3" id="KW-0378">Hydrolase</keyword>
<protein>
    <submittedName>
        <fullName evidence="8">Uncharacterized protein</fullName>
    </submittedName>
</protein>
<evidence type="ECO:0000256" key="3">
    <source>
        <dbReference type="ARBA" id="ARBA00022801"/>
    </source>
</evidence>
<evidence type="ECO:0000256" key="5">
    <source>
        <dbReference type="ARBA" id="ARBA00023080"/>
    </source>
</evidence>
<dbReference type="GO" id="GO:0043103">
    <property type="term" value="P:hypoxanthine salvage"/>
    <property type="evidence" value="ECO:0007669"/>
    <property type="project" value="TreeGrafter"/>
</dbReference>
<proteinExistence type="inferred from homology"/>
<dbReference type="Pfam" id="PF00962">
    <property type="entry name" value="A_deaminase"/>
    <property type="match status" value="1"/>
</dbReference>
<dbReference type="HAMAP" id="MF_01962">
    <property type="entry name" value="Adenine_deaminase"/>
    <property type="match status" value="1"/>
</dbReference>
<reference evidence="8" key="1">
    <citation type="journal article" date="2021" name="Proc. Natl. Acad. Sci. U.S.A.">
        <title>Three genomes in the algal genus Volvox reveal the fate of a haploid sex-determining region after a transition to homothallism.</title>
        <authorList>
            <person name="Yamamoto K."/>
            <person name="Hamaji T."/>
            <person name="Kawai-Toyooka H."/>
            <person name="Matsuzaki R."/>
            <person name="Takahashi F."/>
            <person name="Nishimura Y."/>
            <person name="Kawachi M."/>
            <person name="Noguchi H."/>
            <person name="Minakuchi Y."/>
            <person name="Umen J.G."/>
            <person name="Toyoda A."/>
            <person name="Nozaki H."/>
        </authorList>
    </citation>
    <scope>NUCLEOTIDE SEQUENCE</scope>
    <source>
        <strain evidence="8">NIES-3785</strain>
    </source>
</reference>
<dbReference type="PANTHER" id="PTHR43114">
    <property type="entry name" value="ADENINE DEAMINASE"/>
    <property type="match status" value="1"/>
</dbReference>
<dbReference type="InterPro" id="IPR028892">
    <property type="entry name" value="ADE"/>
</dbReference>
<evidence type="ECO:0000256" key="2">
    <source>
        <dbReference type="ARBA" id="ARBA00022723"/>
    </source>
</evidence>
<dbReference type="InterPro" id="IPR001365">
    <property type="entry name" value="A_deaminase_dom"/>
</dbReference>
<sequence>MLLVSLTLLLARLAFGQQQISGSINVNSILRQDSITPYEDADLPNSLRRFIRWAPKAELHVHVEGTLEPEMMMRFAERNGIPPPYPSVQAARAAYNNFSDLEQFRRLFYSGCSVLRTRADFYDLAIAYFRRAAISRVIHAEVFFDPQAHLSNGVEFDTFMGGLVDAAMDAEDQLAMTVSYIMCFRRDMSLESAERALMLALPWRHRIVAVGLDASNLARPPREFAPLFDRAAALGFKRTAHVGEEGSPEYIWQALQLLHVDRLDHGIHCLDDPRLVAALNTSRVPLTICPVSDMKLKVYDGKLEERLRQLIRSGLLVTVNSDDAAYFGAYLAGNYEWLSMAVGLNVRQAAQLVANGFQAAFSLPDAQRRRMVDTVWRMAEAEEAGEKAEGEEAEAEGSSRRRLLTVRR</sequence>
<dbReference type="NCBIfam" id="TIGR01430">
    <property type="entry name" value="aden_deam"/>
    <property type="match status" value="1"/>
</dbReference>
<evidence type="ECO:0000313" key="8">
    <source>
        <dbReference type="EMBL" id="GIM02714.1"/>
    </source>
</evidence>
<keyword evidence="7" id="KW-0732">Signal</keyword>
<dbReference type="GO" id="GO:0009117">
    <property type="term" value="P:nucleotide metabolic process"/>
    <property type="evidence" value="ECO:0007669"/>
    <property type="project" value="UniProtKB-KW"/>
</dbReference>